<dbReference type="GO" id="GO:0005198">
    <property type="term" value="F:structural molecule activity"/>
    <property type="evidence" value="ECO:0007669"/>
    <property type="project" value="UniProtKB-UniRule"/>
</dbReference>
<dbReference type="GO" id="GO:0005576">
    <property type="term" value="C:extracellular region"/>
    <property type="evidence" value="ECO:0007669"/>
    <property type="project" value="UniProtKB-SubCell"/>
</dbReference>
<evidence type="ECO:0000259" key="5">
    <source>
        <dbReference type="Pfam" id="PF00669"/>
    </source>
</evidence>
<dbReference type="PRINTS" id="PR00207">
    <property type="entry name" value="FLAGELLIN"/>
</dbReference>
<dbReference type="InterPro" id="IPR010810">
    <property type="entry name" value="Flagellin_hook_IN_motif"/>
</dbReference>
<dbReference type="Proteomes" id="UP000026923">
    <property type="component" value="Unassembled WGS sequence"/>
</dbReference>
<dbReference type="SUPFAM" id="SSF64518">
    <property type="entry name" value="Phase 1 flagellin"/>
    <property type="match status" value="1"/>
</dbReference>
<dbReference type="Gene3D" id="1.20.1330.10">
    <property type="entry name" value="f41 fragment of flagellin, N-terminal domain"/>
    <property type="match status" value="2"/>
</dbReference>
<dbReference type="EMBL" id="AMCZ02000003">
    <property type="protein sequence ID" value="EWC42528.1"/>
    <property type="molecule type" value="Genomic_DNA"/>
</dbReference>
<keyword evidence="7" id="KW-0969">Cilium</keyword>
<evidence type="ECO:0000256" key="4">
    <source>
        <dbReference type="RuleBase" id="RU362073"/>
    </source>
</evidence>
<dbReference type="Pfam" id="PF00700">
    <property type="entry name" value="Flagellin_C"/>
    <property type="match status" value="1"/>
</dbReference>
<dbReference type="OrthoDB" id="9796789at2"/>
<proteinExistence type="inferred from homology"/>
<comment type="caution">
    <text evidence="7">The sequence shown here is derived from an EMBL/GenBank/DDBJ whole genome shotgun (WGS) entry which is preliminary data.</text>
</comment>
<dbReference type="InterPro" id="IPR001029">
    <property type="entry name" value="Flagellin_N"/>
</dbReference>
<comment type="function">
    <text evidence="4">Flagellin is the subunit protein which polymerizes to form the filaments of bacterial flagella.</text>
</comment>
<evidence type="ECO:0000256" key="1">
    <source>
        <dbReference type="ARBA" id="ARBA00005709"/>
    </source>
</evidence>
<keyword evidence="7" id="KW-0282">Flagellum</keyword>
<protein>
    <recommendedName>
        <fullName evidence="4">Flagellin</fullName>
    </recommendedName>
</protein>
<dbReference type="InterPro" id="IPR001492">
    <property type="entry name" value="Flagellin"/>
</dbReference>
<dbReference type="Gene3D" id="2.60.40.4390">
    <property type="match status" value="1"/>
</dbReference>
<evidence type="ECO:0000313" key="8">
    <source>
        <dbReference type="Proteomes" id="UP000026923"/>
    </source>
</evidence>
<keyword evidence="3 4" id="KW-0975">Bacterial flagellum</keyword>
<keyword evidence="2 4" id="KW-0964">Secreted</keyword>
<evidence type="ECO:0000259" key="6">
    <source>
        <dbReference type="Pfam" id="PF00700"/>
    </source>
</evidence>
<organism evidence="7 8">
    <name type="scientific">Stutzerimonas stutzeri KOS6</name>
    <dbReference type="NCBI Taxonomy" id="1218352"/>
    <lineage>
        <taxon>Bacteria</taxon>
        <taxon>Pseudomonadati</taxon>
        <taxon>Pseudomonadota</taxon>
        <taxon>Gammaproteobacteria</taxon>
        <taxon>Pseudomonadales</taxon>
        <taxon>Pseudomonadaceae</taxon>
        <taxon>Stutzerimonas</taxon>
    </lineage>
</organism>
<comment type="subcellular location">
    <subcellularLocation>
        <location evidence="4">Secreted</location>
    </subcellularLocation>
    <subcellularLocation>
        <location evidence="4">Bacterial flagellum</location>
    </subcellularLocation>
</comment>
<feature type="domain" description="Flagellin N-terminal" evidence="5">
    <location>
        <begin position="6"/>
        <end position="141"/>
    </location>
</feature>
<sequence>MALTVGTNIASLNTQRNLNQSSNALTTSMERLSSGSRINSAKDDAAGLQISNRMTSQINGLGVAVRNANDGISMAQTAEGALQQSTSIMQRMRDLALQSSNGSNSDQDRQSLQQEFSTLSGELTRIAKATSFGGKNLLDGSLGSTAFQVGSNANETISFSLGDMSSTGLKGSFSAASTQGLDAEGMSATVTGSKIGTTTAGATGEPVSSTGKVFTDISIDTSVNINGVDIALDGDPTALDIDDTVALINNSFDKTGVTASKQDGKIVLTSNESFEVTGGTAIGFENETNSLAVAVSGRASVVAGDFNATGIADGETIILNAAGYASSTVTLQAGDELEDVVTRLNDASATSGVTASIEEGKLKLEAKGDITIGAGTANGDVGLTAATYAAADLGQAKVVGSQAFVAPTSNTSFKLNNTEIALLDGDNAATVAARINDAGLGITATETGGILELTSSNNIAIDGTVSALDALGVEKGTTQVATGNAEKLFTLGTIADGKVSINGKELSFATGDTVDTIVRKINDLGAGVTAEEQTGGTTIKLSSQEGFTIKGAGTTAEGAAGLTVLGLATTDYNGGAVKVAGPAAQNSGTIAGAQNSGTIAGSASIKLNGESLTFNDGSNLNEIVDSINKSTDKTNVTAEVKDGRIALQSADGKDIKLEDASAGSLAKLGLSSGTTESKLAADTSITLNGTEVKFKAGDDMDSIVTTINGSSTGVTASKNDDGTLSLTSKEGFEVADGAAGTGLAALGLTAGSNAAVSQEASLSKLDISSTEGSQMAIQVLDEAMKQVDSERAKLGAVQNRFDNTISNLQNITENVSAARGRILDTDFAAETATLSKNQILQQAGTAILAQAKQLPQAVLSLLQ</sequence>
<accession>A0A061JUX2</accession>
<dbReference type="Pfam" id="PF00669">
    <property type="entry name" value="Flagellin_N"/>
    <property type="match status" value="1"/>
</dbReference>
<comment type="similarity">
    <text evidence="1 4">Belongs to the bacterial flagellin family.</text>
</comment>
<gene>
    <name evidence="7" type="ORF">B597_003740</name>
</gene>
<dbReference type="AlphaFoldDB" id="A0A061JUX2"/>
<dbReference type="InterPro" id="IPR042187">
    <property type="entry name" value="Flagellin_C_sub2"/>
</dbReference>
<dbReference type="GO" id="GO:0009288">
    <property type="term" value="C:bacterial-type flagellum"/>
    <property type="evidence" value="ECO:0007669"/>
    <property type="project" value="UniProtKB-SubCell"/>
</dbReference>
<feature type="domain" description="Flagellin C-terminal" evidence="6">
    <location>
        <begin position="777"/>
        <end position="862"/>
    </location>
</feature>
<dbReference type="Gene3D" id="6.10.280.190">
    <property type="match status" value="1"/>
</dbReference>
<dbReference type="PANTHER" id="PTHR42792">
    <property type="entry name" value="FLAGELLIN"/>
    <property type="match status" value="1"/>
</dbReference>
<evidence type="ECO:0000313" key="7">
    <source>
        <dbReference type="EMBL" id="EWC42528.1"/>
    </source>
</evidence>
<dbReference type="RefSeq" id="WP_003294808.1">
    <property type="nucleotide sequence ID" value="NZ_KK020676.1"/>
</dbReference>
<keyword evidence="7" id="KW-0966">Cell projection</keyword>
<name>A0A061JUX2_STUST</name>
<dbReference type="HOGENOM" id="CLU_011142_7_0_6"/>
<dbReference type="PANTHER" id="PTHR42792:SF2">
    <property type="entry name" value="FLAGELLIN"/>
    <property type="match status" value="1"/>
</dbReference>
<dbReference type="Pfam" id="PF07196">
    <property type="entry name" value="Flagellin_IN"/>
    <property type="match status" value="3"/>
</dbReference>
<evidence type="ECO:0000256" key="3">
    <source>
        <dbReference type="ARBA" id="ARBA00023143"/>
    </source>
</evidence>
<reference evidence="7 8" key="1">
    <citation type="journal article" date="2013" name="Genome Announc.">
        <title>Draft Genome of the Nitrogen-Fixing Bacterium Pseudomonas stutzeri Strain KOS6 Isolated from Industrial Hydrocarbon Sludge.</title>
        <authorList>
            <person name="Grigoryeva T.V."/>
            <person name="Laikov A.V."/>
            <person name="Naumova R.P."/>
            <person name="Manolov A.I."/>
            <person name="Larin A.K."/>
            <person name="Karpova I.Y."/>
            <person name="Semashko T.A."/>
            <person name="Alexeev D.G."/>
            <person name="Kostryukova E.S."/>
            <person name="Muller R."/>
            <person name="Govorun V.M."/>
        </authorList>
    </citation>
    <scope>NUCLEOTIDE SEQUENCE [LARGE SCALE GENOMIC DNA]</scope>
    <source>
        <strain evidence="7 8">KOS6</strain>
    </source>
</reference>
<dbReference type="Gene3D" id="6.10.10.10">
    <property type="entry name" value="Flagellar export chaperone, C-terminal domain"/>
    <property type="match status" value="1"/>
</dbReference>
<dbReference type="eggNOG" id="COG1344">
    <property type="taxonomic scope" value="Bacteria"/>
</dbReference>
<evidence type="ECO:0000256" key="2">
    <source>
        <dbReference type="ARBA" id="ARBA00022525"/>
    </source>
</evidence>
<dbReference type="InterPro" id="IPR046358">
    <property type="entry name" value="Flagellin_C"/>
</dbReference>